<dbReference type="Proteomes" id="UP000274822">
    <property type="component" value="Unassembled WGS sequence"/>
</dbReference>
<dbReference type="AlphaFoldDB" id="A0A433Q1Q6"/>
<organism evidence="1 2">
    <name type="scientific">Jimgerdemannia flammicorona</name>
    <dbReference type="NCBI Taxonomy" id="994334"/>
    <lineage>
        <taxon>Eukaryota</taxon>
        <taxon>Fungi</taxon>
        <taxon>Fungi incertae sedis</taxon>
        <taxon>Mucoromycota</taxon>
        <taxon>Mucoromycotina</taxon>
        <taxon>Endogonomycetes</taxon>
        <taxon>Endogonales</taxon>
        <taxon>Endogonaceae</taxon>
        <taxon>Jimgerdemannia</taxon>
    </lineage>
</organism>
<keyword evidence="2" id="KW-1185">Reference proteome</keyword>
<dbReference type="EMBL" id="RBNJ01018794">
    <property type="protein sequence ID" value="RUS23720.1"/>
    <property type="molecule type" value="Genomic_DNA"/>
</dbReference>
<comment type="caution">
    <text evidence="1">The sequence shown here is derived from an EMBL/GenBank/DDBJ whole genome shotgun (WGS) entry which is preliminary data.</text>
</comment>
<evidence type="ECO:0000313" key="1">
    <source>
        <dbReference type="EMBL" id="RUS23720.1"/>
    </source>
</evidence>
<evidence type="ECO:0000313" key="2">
    <source>
        <dbReference type="Proteomes" id="UP000274822"/>
    </source>
</evidence>
<sequence length="71" mass="7597">MLHLLLGGIASAASDPVRFLPHYTIHPVRHGLGVSLSRHVTWLTPEGSRPLTVGGIDMDGADIVEARTTQT</sequence>
<protein>
    <submittedName>
        <fullName evidence="1">Uncharacterized protein</fullName>
    </submittedName>
</protein>
<gene>
    <name evidence="1" type="ORF">BC938DRAFT_474719</name>
</gene>
<reference evidence="1 2" key="1">
    <citation type="journal article" date="2018" name="New Phytol.">
        <title>Phylogenomics of Endogonaceae and evolution of mycorrhizas within Mucoromycota.</title>
        <authorList>
            <person name="Chang Y."/>
            <person name="Desiro A."/>
            <person name="Na H."/>
            <person name="Sandor L."/>
            <person name="Lipzen A."/>
            <person name="Clum A."/>
            <person name="Barry K."/>
            <person name="Grigoriev I.V."/>
            <person name="Martin F.M."/>
            <person name="Stajich J.E."/>
            <person name="Smith M.E."/>
            <person name="Bonito G."/>
            <person name="Spatafora J.W."/>
        </authorList>
    </citation>
    <scope>NUCLEOTIDE SEQUENCE [LARGE SCALE GENOMIC DNA]</scope>
    <source>
        <strain evidence="1 2">AD002</strain>
    </source>
</reference>
<name>A0A433Q1Q6_9FUNG</name>
<proteinExistence type="predicted"/>
<accession>A0A433Q1Q6</accession>